<organism evidence="2">
    <name type="scientific">Drosophila grimshawi</name>
    <name type="common">Hawaiian fruit fly</name>
    <name type="synonym">Idiomyia grimshawi</name>
    <dbReference type="NCBI Taxonomy" id="7222"/>
    <lineage>
        <taxon>Eukaryota</taxon>
        <taxon>Metazoa</taxon>
        <taxon>Ecdysozoa</taxon>
        <taxon>Arthropoda</taxon>
        <taxon>Hexapoda</taxon>
        <taxon>Insecta</taxon>
        <taxon>Pterygota</taxon>
        <taxon>Neoptera</taxon>
        <taxon>Endopterygota</taxon>
        <taxon>Diptera</taxon>
        <taxon>Brachycera</taxon>
        <taxon>Muscomorpha</taxon>
        <taxon>Ephydroidea</taxon>
        <taxon>Drosophilidae</taxon>
        <taxon>Drosophila</taxon>
        <taxon>Hawaiian Drosophila</taxon>
    </lineage>
</organism>
<sequence>MSHSIKKPASEPNIEEAFNRHSPIAAKVKAEYNQSLMEIPVCLEPFAAILLEHENTILSKDTLIERMRSKMTHVLLNIYENFFVAHDVGNKLITLEVLKEKFEPLKSTNWNVNKLTPEERTRPVRMRLMDSSIRFIEKQLNSQEKALGIALAKSRENRERLQNIQNERVKTYALLHQQMDYYKEMSPKLMELNKLMIGKKSIE</sequence>
<gene>
    <name evidence="1" type="primary">Dgri\GH22114</name>
    <name evidence="1" type="ORF">Dgri_GH22114</name>
</gene>
<proteinExistence type="predicted"/>
<dbReference type="OMA" id="CLEPFAA"/>
<dbReference type="SMR" id="B4J467"/>
<keyword evidence="2" id="KW-1185">Reference proteome</keyword>
<dbReference type="InParanoid" id="B4J467"/>
<dbReference type="Proteomes" id="UP000001070">
    <property type="component" value="Unassembled WGS sequence"/>
</dbReference>
<protein>
    <submittedName>
        <fullName evidence="1">GH22114</fullName>
    </submittedName>
</protein>
<accession>B4J467</accession>
<evidence type="ECO:0000313" key="2">
    <source>
        <dbReference type="Proteomes" id="UP000001070"/>
    </source>
</evidence>
<dbReference type="AlphaFoldDB" id="B4J467"/>
<dbReference type="PhylomeDB" id="B4J467"/>
<dbReference type="HOGENOM" id="CLU_116445_0_0_1"/>
<dbReference type="STRING" id="7222.B4J467"/>
<dbReference type="FunCoup" id="B4J467">
    <property type="interactions" value="17"/>
</dbReference>
<dbReference type="EMBL" id="CH916367">
    <property type="protein sequence ID" value="EDW02673.1"/>
    <property type="molecule type" value="Genomic_DNA"/>
</dbReference>
<reference evidence="1 2" key="1">
    <citation type="journal article" date="2007" name="Nature">
        <title>Evolution of genes and genomes on the Drosophila phylogeny.</title>
        <authorList>
            <consortium name="Drosophila 12 Genomes Consortium"/>
            <person name="Clark A.G."/>
            <person name="Eisen M.B."/>
            <person name="Smith D.R."/>
            <person name="Bergman C.M."/>
            <person name="Oliver B."/>
            <person name="Markow T.A."/>
            <person name="Kaufman T.C."/>
            <person name="Kellis M."/>
            <person name="Gelbart W."/>
            <person name="Iyer V.N."/>
            <person name="Pollard D.A."/>
            <person name="Sackton T.B."/>
            <person name="Larracuente A.M."/>
            <person name="Singh N.D."/>
            <person name="Abad J.P."/>
            <person name="Abt D.N."/>
            <person name="Adryan B."/>
            <person name="Aguade M."/>
            <person name="Akashi H."/>
            <person name="Anderson W.W."/>
            <person name="Aquadro C.F."/>
            <person name="Ardell D.H."/>
            <person name="Arguello R."/>
            <person name="Artieri C.G."/>
            <person name="Barbash D.A."/>
            <person name="Barker D."/>
            <person name="Barsanti P."/>
            <person name="Batterham P."/>
            <person name="Batzoglou S."/>
            <person name="Begun D."/>
            <person name="Bhutkar A."/>
            <person name="Blanco E."/>
            <person name="Bosak S.A."/>
            <person name="Bradley R.K."/>
            <person name="Brand A.D."/>
            <person name="Brent M.R."/>
            <person name="Brooks A.N."/>
            <person name="Brown R.H."/>
            <person name="Butlin R.K."/>
            <person name="Caggese C."/>
            <person name="Calvi B.R."/>
            <person name="Bernardo de Carvalho A."/>
            <person name="Caspi A."/>
            <person name="Castrezana S."/>
            <person name="Celniker S.E."/>
            <person name="Chang J.L."/>
            <person name="Chapple C."/>
            <person name="Chatterji S."/>
            <person name="Chinwalla A."/>
            <person name="Civetta A."/>
            <person name="Clifton S.W."/>
            <person name="Comeron J.M."/>
            <person name="Costello J.C."/>
            <person name="Coyne J.A."/>
            <person name="Daub J."/>
            <person name="David R.G."/>
            <person name="Delcher A.L."/>
            <person name="Delehaunty K."/>
            <person name="Do C.B."/>
            <person name="Ebling H."/>
            <person name="Edwards K."/>
            <person name="Eickbush T."/>
            <person name="Evans J.D."/>
            <person name="Filipski A."/>
            <person name="Findeiss S."/>
            <person name="Freyhult E."/>
            <person name="Fulton L."/>
            <person name="Fulton R."/>
            <person name="Garcia A.C."/>
            <person name="Gardiner A."/>
            <person name="Garfield D.A."/>
            <person name="Garvin B.E."/>
            <person name="Gibson G."/>
            <person name="Gilbert D."/>
            <person name="Gnerre S."/>
            <person name="Godfrey J."/>
            <person name="Good R."/>
            <person name="Gotea V."/>
            <person name="Gravely B."/>
            <person name="Greenberg A.J."/>
            <person name="Griffiths-Jones S."/>
            <person name="Gross S."/>
            <person name="Guigo R."/>
            <person name="Gustafson E.A."/>
            <person name="Haerty W."/>
            <person name="Hahn M.W."/>
            <person name="Halligan D.L."/>
            <person name="Halpern A.L."/>
            <person name="Halter G.M."/>
            <person name="Han M.V."/>
            <person name="Heger A."/>
            <person name="Hillier L."/>
            <person name="Hinrichs A.S."/>
            <person name="Holmes I."/>
            <person name="Hoskins R.A."/>
            <person name="Hubisz M.J."/>
            <person name="Hultmark D."/>
            <person name="Huntley M.A."/>
            <person name="Jaffe D.B."/>
            <person name="Jagadeeshan S."/>
            <person name="Jeck W.R."/>
            <person name="Johnson J."/>
            <person name="Jones C.D."/>
            <person name="Jordan W.C."/>
            <person name="Karpen G.H."/>
            <person name="Kataoka E."/>
            <person name="Keightley P.D."/>
            <person name="Kheradpour P."/>
            <person name="Kirkness E.F."/>
            <person name="Koerich L.B."/>
            <person name="Kristiansen K."/>
            <person name="Kudrna D."/>
            <person name="Kulathinal R.J."/>
            <person name="Kumar S."/>
            <person name="Kwok R."/>
            <person name="Lander E."/>
            <person name="Langley C.H."/>
            <person name="Lapoint R."/>
            <person name="Lazzaro B.P."/>
            <person name="Lee S.J."/>
            <person name="Levesque L."/>
            <person name="Li R."/>
            <person name="Lin C.F."/>
            <person name="Lin M.F."/>
            <person name="Lindblad-Toh K."/>
            <person name="Llopart A."/>
            <person name="Long M."/>
            <person name="Low L."/>
            <person name="Lozovsky E."/>
            <person name="Lu J."/>
            <person name="Luo M."/>
            <person name="Machado C.A."/>
            <person name="Makalowski W."/>
            <person name="Marzo M."/>
            <person name="Matsuda M."/>
            <person name="Matzkin L."/>
            <person name="McAllister B."/>
            <person name="McBride C.S."/>
            <person name="McKernan B."/>
            <person name="McKernan K."/>
            <person name="Mendez-Lago M."/>
            <person name="Minx P."/>
            <person name="Mollenhauer M.U."/>
            <person name="Montooth K."/>
            <person name="Mount S.M."/>
            <person name="Mu X."/>
            <person name="Myers E."/>
            <person name="Negre B."/>
            <person name="Newfeld S."/>
            <person name="Nielsen R."/>
            <person name="Noor M.A."/>
            <person name="O'Grady P."/>
            <person name="Pachter L."/>
            <person name="Papaceit M."/>
            <person name="Parisi M.J."/>
            <person name="Parisi M."/>
            <person name="Parts L."/>
            <person name="Pedersen J.S."/>
            <person name="Pesole G."/>
            <person name="Phillippy A.M."/>
            <person name="Ponting C.P."/>
            <person name="Pop M."/>
            <person name="Porcelli D."/>
            <person name="Powell J.R."/>
            <person name="Prohaska S."/>
            <person name="Pruitt K."/>
            <person name="Puig M."/>
            <person name="Quesneville H."/>
            <person name="Ram K.R."/>
            <person name="Rand D."/>
            <person name="Rasmussen M.D."/>
            <person name="Reed L.K."/>
            <person name="Reenan R."/>
            <person name="Reily A."/>
            <person name="Remington K.A."/>
            <person name="Rieger T.T."/>
            <person name="Ritchie M.G."/>
            <person name="Robin C."/>
            <person name="Rogers Y.H."/>
            <person name="Rohde C."/>
            <person name="Rozas J."/>
            <person name="Rubenfield M.J."/>
            <person name="Ruiz A."/>
            <person name="Russo S."/>
            <person name="Salzberg S.L."/>
            <person name="Sanchez-Gracia A."/>
            <person name="Saranga D.J."/>
            <person name="Sato H."/>
            <person name="Schaeffer S.W."/>
            <person name="Schatz M.C."/>
            <person name="Schlenke T."/>
            <person name="Schwartz R."/>
            <person name="Segarra C."/>
            <person name="Singh R.S."/>
            <person name="Sirot L."/>
            <person name="Sirota M."/>
            <person name="Sisneros N.B."/>
            <person name="Smith C.D."/>
            <person name="Smith T.F."/>
            <person name="Spieth J."/>
            <person name="Stage D.E."/>
            <person name="Stark A."/>
            <person name="Stephan W."/>
            <person name="Strausberg R.L."/>
            <person name="Strempel S."/>
            <person name="Sturgill D."/>
            <person name="Sutton G."/>
            <person name="Sutton G.G."/>
            <person name="Tao W."/>
            <person name="Teichmann S."/>
            <person name="Tobari Y.N."/>
            <person name="Tomimura Y."/>
            <person name="Tsolas J.M."/>
            <person name="Valente V.L."/>
            <person name="Venter E."/>
            <person name="Venter J.C."/>
            <person name="Vicario S."/>
            <person name="Vieira F.G."/>
            <person name="Vilella A.J."/>
            <person name="Villasante A."/>
            <person name="Walenz B."/>
            <person name="Wang J."/>
            <person name="Wasserman M."/>
            <person name="Watts T."/>
            <person name="Wilson D."/>
            <person name="Wilson R.K."/>
            <person name="Wing R.A."/>
            <person name="Wolfner M.F."/>
            <person name="Wong A."/>
            <person name="Wong G.K."/>
            <person name="Wu C.I."/>
            <person name="Wu G."/>
            <person name="Yamamoto D."/>
            <person name="Yang H.P."/>
            <person name="Yang S.P."/>
            <person name="Yorke J.A."/>
            <person name="Yoshida K."/>
            <person name="Zdobnov E."/>
            <person name="Zhang P."/>
            <person name="Zhang Y."/>
            <person name="Zimin A.V."/>
            <person name="Baldwin J."/>
            <person name="Abdouelleil A."/>
            <person name="Abdulkadir J."/>
            <person name="Abebe A."/>
            <person name="Abera B."/>
            <person name="Abreu J."/>
            <person name="Acer S.C."/>
            <person name="Aftuck L."/>
            <person name="Alexander A."/>
            <person name="An P."/>
            <person name="Anderson E."/>
            <person name="Anderson S."/>
            <person name="Arachi H."/>
            <person name="Azer M."/>
            <person name="Bachantsang P."/>
            <person name="Barry A."/>
            <person name="Bayul T."/>
            <person name="Berlin A."/>
            <person name="Bessette D."/>
            <person name="Bloom T."/>
            <person name="Blye J."/>
            <person name="Boguslavskiy L."/>
            <person name="Bonnet C."/>
            <person name="Boukhgalter B."/>
            <person name="Bourzgui I."/>
            <person name="Brown A."/>
            <person name="Cahill P."/>
            <person name="Channer S."/>
            <person name="Cheshatsang Y."/>
            <person name="Chuda L."/>
            <person name="Citroen M."/>
            <person name="Collymore A."/>
            <person name="Cooke P."/>
            <person name="Costello M."/>
            <person name="D'Aco K."/>
            <person name="Daza R."/>
            <person name="De Haan G."/>
            <person name="DeGray S."/>
            <person name="DeMaso C."/>
            <person name="Dhargay N."/>
            <person name="Dooley K."/>
            <person name="Dooley E."/>
            <person name="Doricent M."/>
            <person name="Dorje P."/>
            <person name="Dorjee K."/>
            <person name="Dupes A."/>
            <person name="Elong R."/>
            <person name="Falk J."/>
            <person name="Farina A."/>
            <person name="Faro S."/>
            <person name="Ferguson D."/>
            <person name="Fisher S."/>
            <person name="Foley C.D."/>
            <person name="Franke A."/>
            <person name="Friedrich D."/>
            <person name="Gadbois L."/>
            <person name="Gearin G."/>
            <person name="Gearin C.R."/>
            <person name="Giannoukos G."/>
            <person name="Goode T."/>
            <person name="Graham J."/>
            <person name="Grandbois E."/>
            <person name="Grewal S."/>
            <person name="Gyaltsen K."/>
            <person name="Hafez N."/>
            <person name="Hagos B."/>
            <person name="Hall J."/>
            <person name="Henson C."/>
            <person name="Hollinger A."/>
            <person name="Honan T."/>
            <person name="Huard M.D."/>
            <person name="Hughes L."/>
            <person name="Hurhula B."/>
            <person name="Husby M.E."/>
            <person name="Kamat A."/>
            <person name="Kanga B."/>
            <person name="Kashin S."/>
            <person name="Khazanovich D."/>
            <person name="Kisner P."/>
            <person name="Lance K."/>
            <person name="Lara M."/>
            <person name="Lee W."/>
            <person name="Lennon N."/>
            <person name="Letendre F."/>
            <person name="LeVine R."/>
            <person name="Lipovsky A."/>
            <person name="Liu X."/>
            <person name="Liu J."/>
            <person name="Liu S."/>
            <person name="Lokyitsang T."/>
            <person name="Lokyitsang Y."/>
            <person name="Lubonja R."/>
            <person name="Lui A."/>
            <person name="MacDonald P."/>
            <person name="Magnisalis V."/>
            <person name="Maru K."/>
            <person name="Matthews C."/>
            <person name="McCusker W."/>
            <person name="McDonough S."/>
            <person name="Mehta T."/>
            <person name="Meldrim J."/>
            <person name="Meneus L."/>
            <person name="Mihai O."/>
            <person name="Mihalev A."/>
            <person name="Mihova T."/>
            <person name="Mittelman R."/>
            <person name="Mlenga V."/>
            <person name="Montmayeur A."/>
            <person name="Mulrain L."/>
            <person name="Navidi A."/>
            <person name="Naylor J."/>
            <person name="Negash T."/>
            <person name="Nguyen T."/>
            <person name="Nguyen N."/>
            <person name="Nicol R."/>
            <person name="Norbu C."/>
            <person name="Norbu N."/>
            <person name="Novod N."/>
            <person name="O'Neill B."/>
            <person name="Osman S."/>
            <person name="Markiewicz E."/>
            <person name="Oyono O.L."/>
            <person name="Patti C."/>
            <person name="Phunkhang P."/>
            <person name="Pierre F."/>
            <person name="Priest M."/>
            <person name="Raghuraman S."/>
            <person name="Rege F."/>
            <person name="Reyes R."/>
            <person name="Rise C."/>
            <person name="Rogov P."/>
            <person name="Ross K."/>
            <person name="Ryan E."/>
            <person name="Settipalli S."/>
            <person name="Shea T."/>
            <person name="Sherpa N."/>
            <person name="Shi L."/>
            <person name="Shih D."/>
            <person name="Sparrow T."/>
            <person name="Spaulding J."/>
            <person name="Stalker J."/>
            <person name="Stange-Thomann N."/>
            <person name="Stavropoulos S."/>
            <person name="Stone C."/>
            <person name="Strader C."/>
            <person name="Tesfaye S."/>
            <person name="Thomson T."/>
            <person name="Thoulutsang Y."/>
            <person name="Thoulutsang D."/>
            <person name="Topham K."/>
            <person name="Topping I."/>
            <person name="Tsamla T."/>
            <person name="Vassiliev H."/>
            <person name="Vo A."/>
            <person name="Wangchuk T."/>
            <person name="Wangdi T."/>
            <person name="Weiand M."/>
            <person name="Wilkinson J."/>
            <person name="Wilson A."/>
            <person name="Yadav S."/>
            <person name="Young G."/>
            <person name="Yu Q."/>
            <person name="Zembek L."/>
            <person name="Zhong D."/>
            <person name="Zimmer A."/>
            <person name="Zwirko Z."/>
            <person name="Jaffe D.B."/>
            <person name="Alvarez P."/>
            <person name="Brockman W."/>
            <person name="Butler J."/>
            <person name="Chin C."/>
            <person name="Gnerre S."/>
            <person name="Grabherr M."/>
            <person name="Kleber M."/>
            <person name="Mauceli E."/>
            <person name="MacCallum I."/>
        </authorList>
    </citation>
    <scope>NUCLEOTIDE SEQUENCE [LARGE SCALE GENOMIC DNA]</scope>
    <source>
        <strain evidence="2">Tucson 15287-2541.00</strain>
    </source>
</reference>
<name>B4J467_DROGR</name>
<dbReference type="eggNOG" id="ENOG502T3U0">
    <property type="taxonomic scope" value="Eukaryota"/>
</dbReference>
<dbReference type="OrthoDB" id="7925836at2759"/>
<evidence type="ECO:0000313" key="1">
    <source>
        <dbReference type="EMBL" id="EDW02673.1"/>
    </source>
</evidence>